<dbReference type="PANTHER" id="PTHR45436:SF5">
    <property type="entry name" value="SENSOR HISTIDINE KINASE TRCS"/>
    <property type="match status" value="1"/>
</dbReference>
<evidence type="ECO:0000256" key="8">
    <source>
        <dbReference type="ARBA" id="ARBA00022989"/>
    </source>
</evidence>
<dbReference type="PANTHER" id="PTHR45436">
    <property type="entry name" value="SENSOR HISTIDINE KINASE YKOH"/>
    <property type="match status" value="1"/>
</dbReference>
<sequence length="482" mass="53420">MKHFLRDLSLRYKIPLRVLMLASITAFLVTASILFRVYDETRNDLLRHAESMGRVLANTLVGPITHDDVWRAYEIINSPFQSGGQDQTQIAETILVLDTKGQIYASTRPAQYPMLADPGRIDPEYAAISEIATDRNDAKPAVIDLPNSSRLFVAIPVTSGGARLGTLVMGYSKSLFMPRFIGIAQRAALMTLLALAVLLPIAWYWGNRMAGPLVRLASCMDQIGPNVPEHLHCDLFESHDEIGRAGASFKRMLKELKDKERLEQEMMISERLAAVGRLSAGIAHEINNPLGGMLNTISTYKKHGSDDPRTLKTLSMLERGLTQIKDTVAALLVEAKVESHPLSRRDIEDTRTLVAAEAAGKGVELAWENDITTALPLPSTLVRQILINLLLNAIRAADKRVECLVYRDSRSFTLAVKNDGAHIEEDDMPYLFEPFSRLSRNGHGLGLWVTYQIARQLNGGIVVESDPGETRFAVTLPLQEES</sequence>
<dbReference type="KEGG" id="slac:SKTS_23060"/>
<keyword evidence="15" id="KW-1185">Reference proteome</keyword>
<evidence type="ECO:0000313" key="15">
    <source>
        <dbReference type="Proteomes" id="UP000502260"/>
    </source>
</evidence>
<dbReference type="InterPro" id="IPR005467">
    <property type="entry name" value="His_kinase_dom"/>
</dbReference>
<feature type="domain" description="HAMP" evidence="13">
    <location>
        <begin position="207"/>
        <end position="261"/>
    </location>
</feature>
<dbReference type="InterPro" id="IPR003661">
    <property type="entry name" value="HisK_dim/P_dom"/>
</dbReference>
<evidence type="ECO:0000259" key="13">
    <source>
        <dbReference type="PROSITE" id="PS50885"/>
    </source>
</evidence>
<gene>
    <name evidence="14" type="ORF">SKTS_23060</name>
</gene>
<evidence type="ECO:0000256" key="11">
    <source>
        <dbReference type="SAM" id="Phobius"/>
    </source>
</evidence>
<evidence type="ECO:0000256" key="5">
    <source>
        <dbReference type="ARBA" id="ARBA00022679"/>
    </source>
</evidence>
<organism evidence="14 15">
    <name type="scientific">Sulfurimicrobium lacus</name>
    <dbReference type="NCBI Taxonomy" id="2715678"/>
    <lineage>
        <taxon>Bacteria</taxon>
        <taxon>Pseudomonadati</taxon>
        <taxon>Pseudomonadota</taxon>
        <taxon>Betaproteobacteria</taxon>
        <taxon>Nitrosomonadales</taxon>
        <taxon>Sulfuricellaceae</taxon>
        <taxon>Sulfurimicrobium</taxon>
    </lineage>
</organism>
<evidence type="ECO:0000256" key="10">
    <source>
        <dbReference type="ARBA" id="ARBA00023136"/>
    </source>
</evidence>
<keyword evidence="6 11" id="KW-0812">Transmembrane</keyword>
<dbReference type="EC" id="2.7.13.3" evidence="3"/>
<dbReference type="AlphaFoldDB" id="A0A6F8VDK1"/>
<proteinExistence type="predicted"/>
<dbReference type="InterPro" id="IPR003660">
    <property type="entry name" value="HAMP_dom"/>
</dbReference>
<comment type="catalytic activity">
    <reaction evidence="1">
        <text>ATP + protein L-histidine = ADP + protein N-phospho-L-histidine.</text>
        <dbReference type="EC" id="2.7.13.3"/>
    </reaction>
</comment>
<dbReference type="Gene3D" id="6.10.340.10">
    <property type="match status" value="1"/>
</dbReference>
<keyword evidence="8 11" id="KW-1133">Transmembrane helix</keyword>
<dbReference type="InterPro" id="IPR050428">
    <property type="entry name" value="TCS_sensor_his_kinase"/>
</dbReference>
<evidence type="ECO:0000313" key="14">
    <source>
        <dbReference type="EMBL" id="BCB27420.1"/>
    </source>
</evidence>
<dbReference type="InterPro" id="IPR004358">
    <property type="entry name" value="Sig_transdc_His_kin-like_C"/>
</dbReference>
<dbReference type="PROSITE" id="PS50885">
    <property type="entry name" value="HAMP"/>
    <property type="match status" value="1"/>
</dbReference>
<evidence type="ECO:0000256" key="2">
    <source>
        <dbReference type="ARBA" id="ARBA00004370"/>
    </source>
</evidence>
<dbReference type="InterPro" id="IPR036890">
    <property type="entry name" value="HATPase_C_sf"/>
</dbReference>
<evidence type="ECO:0000256" key="7">
    <source>
        <dbReference type="ARBA" id="ARBA00022777"/>
    </source>
</evidence>
<keyword evidence="5" id="KW-0808">Transferase</keyword>
<keyword evidence="7 14" id="KW-0418">Kinase</keyword>
<dbReference type="InterPro" id="IPR003594">
    <property type="entry name" value="HATPase_dom"/>
</dbReference>
<evidence type="ECO:0000256" key="4">
    <source>
        <dbReference type="ARBA" id="ARBA00022553"/>
    </source>
</evidence>
<dbReference type="GO" id="GO:0000155">
    <property type="term" value="F:phosphorelay sensor kinase activity"/>
    <property type="evidence" value="ECO:0007669"/>
    <property type="project" value="InterPro"/>
</dbReference>
<evidence type="ECO:0000256" key="6">
    <source>
        <dbReference type="ARBA" id="ARBA00022692"/>
    </source>
</evidence>
<dbReference type="SMART" id="SM00388">
    <property type="entry name" value="HisKA"/>
    <property type="match status" value="1"/>
</dbReference>
<dbReference type="RefSeq" id="WP_173064986.1">
    <property type="nucleotide sequence ID" value="NZ_AP022853.1"/>
</dbReference>
<comment type="subcellular location">
    <subcellularLocation>
        <location evidence="2">Membrane</location>
    </subcellularLocation>
</comment>
<dbReference type="SUPFAM" id="SSF55874">
    <property type="entry name" value="ATPase domain of HSP90 chaperone/DNA topoisomerase II/histidine kinase"/>
    <property type="match status" value="1"/>
</dbReference>
<feature type="domain" description="Histidine kinase" evidence="12">
    <location>
        <begin position="281"/>
        <end position="480"/>
    </location>
</feature>
<dbReference type="Gene3D" id="1.10.287.130">
    <property type="match status" value="1"/>
</dbReference>
<keyword evidence="4" id="KW-0597">Phosphoprotein</keyword>
<dbReference type="EMBL" id="AP022853">
    <property type="protein sequence ID" value="BCB27420.1"/>
    <property type="molecule type" value="Genomic_DNA"/>
</dbReference>
<evidence type="ECO:0000259" key="12">
    <source>
        <dbReference type="PROSITE" id="PS50109"/>
    </source>
</evidence>
<dbReference type="Pfam" id="PF02518">
    <property type="entry name" value="HATPase_c"/>
    <property type="match status" value="1"/>
</dbReference>
<dbReference type="SMART" id="SM00387">
    <property type="entry name" value="HATPase_c"/>
    <property type="match status" value="1"/>
</dbReference>
<evidence type="ECO:0000256" key="1">
    <source>
        <dbReference type="ARBA" id="ARBA00000085"/>
    </source>
</evidence>
<dbReference type="PROSITE" id="PS50109">
    <property type="entry name" value="HIS_KIN"/>
    <property type="match status" value="1"/>
</dbReference>
<protein>
    <recommendedName>
        <fullName evidence="3">histidine kinase</fullName>
        <ecNumber evidence="3">2.7.13.3</ecNumber>
    </recommendedName>
</protein>
<feature type="transmembrane region" description="Helical" evidence="11">
    <location>
        <begin position="14"/>
        <end position="38"/>
    </location>
</feature>
<dbReference type="InterPro" id="IPR036097">
    <property type="entry name" value="HisK_dim/P_sf"/>
</dbReference>
<feature type="transmembrane region" description="Helical" evidence="11">
    <location>
        <begin position="187"/>
        <end position="206"/>
    </location>
</feature>
<dbReference type="SUPFAM" id="SSF47384">
    <property type="entry name" value="Homodimeric domain of signal transducing histidine kinase"/>
    <property type="match status" value="1"/>
</dbReference>
<accession>A0A6F8VDK1</accession>
<dbReference type="GO" id="GO:0016020">
    <property type="term" value="C:membrane"/>
    <property type="evidence" value="ECO:0007669"/>
    <property type="project" value="UniProtKB-SubCell"/>
</dbReference>
<name>A0A6F8VDK1_9PROT</name>
<dbReference type="Gene3D" id="3.30.565.10">
    <property type="entry name" value="Histidine kinase-like ATPase, C-terminal domain"/>
    <property type="match status" value="1"/>
</dbReference>
<reference evidence="15" key="1">
    <citation type="submission" date="2020-03" db="EMBL/GenBank/DDBJ databases">
        <title>Complete genome sequence of sulfur-oxidizing bacterium skT11.</title>
        <authorList>
            <person name="Kanda M."/>
            <person name="Kojima H."/>
            <person name="Fukui M."/>
        </authorList>
    </citation>
    <scope>NUCLEOTIDE SEQUENCE [LARGE SCALE GENOMIC DNA]</scope>
    <source>
        <strain evidence="15">skT11</strain>
    </source>
</reference>
<keyword evidence="10 11" id="KW-0472">Membrane</keyword>
<dbReference type="PRINTS" id="PR00344">
    <property type="entry name" value="BCTRLSENSOR"/>
</dbReference>
<dbReference type="Pfam" id="PF00512">
    <property type="entry name" value="HisKA"/>
    <property type="match status" value="1"/>
</dbReference>
<evidence type="ECO:0000256" key="3">
    <source>
        <dbReference type="ARBA" id="ARBA00012438"/>
    </source>
</evidence>
<dbReference type="CDD" id="cd00082">
    <property type="entry name" value="HisKA"/>
    <property type="match status" value="1"/>
</dbReference>
<evidence type="ECO:0000256" key="9">
    <source>
        <dbReference type="ARBA" id="ARBA00023012"/>
    </source>
</evidence>
<dbReference type="Proteomes" id="UP000502260">
    <property type="component" value="Chromosome"/>
</dbReference>
<keyword evidence="9" id="KW-0902">Two-component regulatory system</keyword>